<dbReference type="EMBL" id="CP005986">
    <property type="protein sequence ID" value="AIA55945.1"/>
    <property type="molecule type" value="Genomic_DNA"/>
</dbReference>
<keyword evidence="1" id="KW-0812">Transmembrane</keyword>
<dbReference type="KEGG" id="acz:Acaty_c2089"/>
<keyword evidence="1" id="KW-1003">Cell membrane</keyword>
<dbReference type="HOGENOM" id="CLU_045686_0_1_6"/>
<feature type="transmembrane region" description="Helical" evidence="1">
    <location>
        <begin position="314"/>
        <end position="333"/>
    </location>
</feature>
<comment type="similarity">
    <text evidence="1">Belongs to the MlaE permease family.</text>
</comment>
<feature type="transmembrane region" description="Helical" evidence="1">
    <location>
        <begin position="167"/>
        <end position="188"/>
    </location>
</feature>
<name>A0A059ZWH3_ACICK</name>
<evidence type="ECO:0000313" key="2">
    <source>
        <dbReference type="EMBL" id="AIA55945.1"/>
    </source>
</evidence>
<feature type="transmembrane region" description="Helical" evidence="1">
    <location>
        <begin position="353"/>
        <end position="373"/>
    </location>
</feature>
<evidence type="ECO:0000256" key="1">
    <source>
        <dbReference type="RuleBase" id="RU362044"/>
    </source>
</evidence>
<protein>
    <submittedName>
        <fullName evidence="2">ABC-type transport system</fullName>
    </submittedName>
</protein>
<dbReference type="PANTHER" id="PTHR30188">
    <property type="entry name" value="ABC TRANSPORTER PERMEASE PROTEIN-RELATED"/>
    <property type="match status" value="1"/>
</dbReference>
<comment type="caution">
    <text evidence="1">Lacks conserved residue(s) required for the propagation of feature annotation.</text>
</comment>
<dbReference type="NCBIfam" id="TIGR00056">
    <property type="entry name" value="MlaE family lipid ABC transporter permease subunit"/>
    <property type="match status" value="1"/>
</dbReference>
<dbReference type="GO" id="GO:0005548">
    <property type="term" value="F:phospholipid transporter activity"/>
    <property type="evidence" value="ECO:0007669"/>
    <property type="project" value="TreeGrafter"/>
</dbReference>
<proteinExistence type="inferred from homology"/>
<gene>
    <name evidence="2" type="ORF">Acaty_c2089</name>
</gene>
<dbReference type="eggNOG" id="COG0767">
    <property type="taxonomic scope" value="Bacteria"/>
</dbReference>
<sequence>MTSQHPAPASTQPQEEPHWELEGEFLTLRGRWTLRRLTGAMDRVREQLAQAGRGRPWDLRAIERLDSVGALVIWRAWGGVLPADARLSAEQEAVFRRFAQMQTPTAPRRPWGLWARLDALGAHILGVLVDLWGLFLLLGALLTELWRALRHPRHFPWREISATVVRTGPDSLPILSLIGFLIGIVISFQSAPTLASYGANIYIISIAGLSILREFGPLITAVILAGRTGSAFTAQIGAMRVTEELDALRTFGISPVQRLILPKVIALAITLPLLVVWTDAVAILGAIIVAKLDLGISASFFLREMPIMVPDFNFWLGIGKGILFGILIAWVSGYHGLKVQPNTDSLSRETTDSVVLTLTLVIVIDAVLAMVFANTGISVG</sequence>
<dbReference type="Proteomes" id="UP000005522">
    <property type="component" value="Chromosome"/>
</dbReference>
<dbReference type="InterPro" id="IPR003453">
    <property type="entry name" value="ABC_MlaE_roteobac"/>
</dbReference>
<dbReference type="RefSeq" id="WP_004868358.1">
    <property type="nucleotide sequence ID" value="NZ_CP005986.1"/>
</dbReference>
<dbReference type="Pfam" id="PF02405">
    <property type="entry name" value="MlaE"/>
    <property type="match status" value="1"/>
</dbReference>
<dbReference type="PANTHER" id="PTHR30188:SF3">
    <property type="entry name" value="ABC TRANSPORTER PERMEASE"/>
    <property type="match status" value="1"/>
</dbReference>
<keyword evidence="1" id="KW-0997">Cell inner membrane</keyword>
<dbReference type="GO" id="GO:0043190">
    <property type="term" value="C:ATP-binding cassette (ABC) transporter complex"/>
    <property type="evidence" value="ECO:0007669"/>
    <property type="project" value="InterPro"/>
</dbReference>
<feature type="transmembrane region" description="Helical" evidence="1">
    <location>
        <begin position="120"/>
        <end position="146"/>
    </location>
</feature>
<reference evidence="2 3" key="1">
    <citation type="journal article" date="2009" name="J. Bacteriol.">
        <title>Draft genome sequence of the extremely acidophilic bacterium Acidithiobacillus caldus ATCC 51756 reveals metabolic versatility in the genus Acidithiobacillus.</title>
        <authorList>
            <person name="Valdes J."/>
            <person name="Quatrini R."/>
            <person name="Hallberg K."/>
            <person name="Dopson M."/>
            <person name="Valenzuela P.D."/>
            <person name="Holmes D.S."/>
        </authorList>
    </citation>
    <scope>NUCLEOTIDE SEQUENCE [LARGE SCALE GENOMIC DNA]</scope>
    <source>
        <strain evidence="3">ATCC 51756 / DSM 8584 / KU</strain>
    </source>
</reference>
<dbReference type="AlphaFoldDB" id="A0A059ZWH3"/>
<evidence type="ECO:0000313" key="3">
    <source>
        <dbReference type="Proteomes" id="UP000005522"/>
    </source>
</evidence>
<dbReference type="InterPro" id="IPR030802">
    <property type="entry name" value="Permease_MalE"/>
</dbReference>
<keyword evidence="1" id="KW-0472">Membrane</keyword>
<keyword evidence="1" id="KW-1133">Transmembrane helix</keyword>
<accession>A0A059ZWH3</accession>
<comment type="subcellular location">
    <subcellularLocation>
        <location evidence="1">Cell inner membrane</location>
        <topology evidence="1">Multi-pass membrane protein</topology>
    </subcellularLocation>
</comment>
<organism evidence="2 3">
    <name type="scientific">Acidithiobacillus caldus (strain ATCC 51756 / DSM 8584 / KU)</name>
    <dbReference type="NCBI Taxonomy" id="637389"/>
    <lineage>
        <taxon>Bacteria</taxon>
        <taxon>Pseudomonadati</taxon>
        <taxon>Pseudomonadota</taxon>
        <taxon>Acidithiobacillia</taxon>
        <taxon>Acidithiobacillales</taxon>
        <taxon>Acidithiobacillaceae</taxon>
        <taxon>Acidithiobacillus</taxon>
    </lineage>
</organism>